<keyword evidence="7 8" id="KW-0472">Membrane</keyword>
<feature type="transmembrane region" description="Helical" evidence="8">
    <location>
        <begin position="55"/>
        <end position="75"/>
    </location>
</feature>
<evidence type="ECO:0000256" key="6">
    <source>
        <dbReference type="ARBA" id="ARBA00022989"/>
    </source>
</evidence>
<feature type="transmembrane region" description="Helical" evidence="8">
    <location>
        <begin position="468"/>
        <end position="492"/>
    </location>
</feature>
<feature type="transmembrane region" description="Helical" evidence="8">
    <location>
        <begin position="535"/>
        <end position="556"/>
    </location>
</feature>
<comment type="subcellular location">
    <subcellularLocation>
        <location evidence="1">Membrane</location>
        <topology evidence="1">Multi-pass membrane protein</topology>
    </subcellularLocation>
</comment>
<evidence type="ECO:0000256" key="3">
    <source>
        <dbReference type="ARBA" id="ARBA00022448"/>
    </source>
</evidence>
<evidence type="ECO:0000256" key="7">
    <source>
        <dbReference type="ARBA" id="ARBA00023136"/>
    </source>
</evidence>
<evidence type="ECO:0000313" key="9">
    <source>
        <dbReference type="EMBL" id="KAF8821600.1"/>
    </source>
</evidence>
<comment type="similarity">
    <text evidence="2">Belongs to the SLC43A transporter (TC 2.A.1.44) family.</text>
</comment>
<feature type="transmembrane region" description="Helical" evidence="8">
    <location>
        <begin position="379"/>
        <end position="397"/>
    </location>
</feature>
<keyword evidence="5" id="KW-0029">Amino-acid transport</keyword>
<dbReference type="EMBL" id="JADAQX010000158">
    <property type="protein sequence ID" value="KAF8821600.1"/>
    <property type="molecule type" value="Genomic_DNA"/>
</dbReference>
<evidence type="ECO:0000256" key="4">
    <source>
        <dbReference type="ARBA" id="ARBA00022692"/>
    </source>
</evidence>
<dbReference type="Proteomes" id="UP000823046">
    <property type="component" value="Unassembled WGS sequence"/>
</dbReference>
<keyword evidence="4 8" id="KW-0812">Transmembrane</keyword>
<feature type="transmembrane region" description="Helical" evidence="8">
    <location>
        <begin position="119"/>
        <end position="138"/>
    </location>
</feature>
<dbReference type="SUPFAM" id="SSF103473">
    <property type="entry name" value="MFS general substrate transporter"/>
    <property type="match status" value="1"/>
</dbReference>
<feature type="transmembrane region" description="Helical" evidence="8">
    <location>
        <begin position="417"/>
        <end position="435"/>
    </location>
</feature>
<feature type="transmembrane region" description="Helical" evidence="8">
    <location>
        <begin position="202"/>
        <end position="226"/>
    </location>
</feature>
<evidence type="ECO:0000256" key="2">
    <source>
        <dbReference type="ARBA" id="ARBA00006595"/>
    </source>
</evidence>
<dbReference type="InterPro" id="IPR036259">
    <property type="entry name" value="MFS_trans_sf"/>
</dbReference>
<dbReference type="PANTHER" id="PTHR20772:SF2">
    <property type="entry name" value="PROTEIN FMP42"/>
    <property type="match status" value="1"/>
</dbReference>
<protein>
    <submittedName>
        <fullName evidence="9">Transporter, major facilitator family protein</fullName>
    </submittedName>
</protein>
<dbReference type="PANTHER" id="PTHR20772">
    <property type="entry name" value="PROTEIN FMP42"/>
    <property type="match status" value="1"/>
</dbReference>
<evidence type="ECO:0000313" key="10">
    <source>
        <dbReference type="Proteomes" id="UP000823046"/>
    </source>
</evidence>
<feature type="transmembrane region" description="Helical" evidence="8">
    <location>
        <begin position="442"/>
        <end position="462"/>
    </location>
</feature>
<dbReference type="Gene3D" id="1.20.1250.20">
    <property type="entry name" value="MFS general substrate transporter like domains"/>
    <property type="match status" value="1"/>
</dbReference>
<keyword evidence="6 8" id="KW-1133">Transmembrane helix</keyword>
<feature type="transmembrane region" description="Helical" evidence="8">
    <location>
        <begin position="238"/>
        <end position="258"/>
    </location>
</feature>
<keyword evidence="10" id="KW-1185">Reference proteome</keyword>
<proteinExistence type="inferred from homology"/>
<feature type="transmembrane region" description="Helical" evidence="8">
    <location>
        <begin position="145"/>
        <end position="164"/>
    </location>
</feature>
<sequence length="579" mass="63734">MRKVSVLEAEGDDSSTQRVNVGVPLGDNSVTQPDISKLAVLFGIPCINLSHLNRFTLLFLYSVAVFFTGCTHWGWDGLQGLLYKSGAYAWRCRGEADISNFGNTNFIDCDSRRSTINNLYTVAVASQFAFSFCAGTIIDWAGPKLCSLLGQFFMVLGWAILSISSEKFPLYYAGVVLIGMAADTAYFPLLNLSNLFPKRESLILGVLGSIRSTSFSIPVLMRMIFYSDAFAPQDLWKIITGYVIIGIIPPILMSIFIIPMRPFEAASPLDSKNVQLVAQKATEILQANPTILVTSPSTEGKDVRRRSLRASHLLTSDISHLEVANGLGEDPMQNRRRSSRASILQSGQPVTPSFYAIEDDQAIEISGESSSKLIPFKDCVFSLPYLIVTAIFCLNLLRAEFFTKSHKDQLKIASGDVYFLFTLCNILSFTPGVIFGAICDSFGVLSAISFINVAGIGMYAFLMFNNLIAKGAAVVFMMLYISFVLSSLYCYINVTFPVYHFGKLTGISSFMGGMFTLVSIPIYSFATSSDGNFQYINAAMLVLGGIIFLLLFWTYLLQRRSHKVAVESTDKSMESVALT</sequence>
<feature type="transmembrane region" description="Helical" evidence="8">
    <location>
        <begin position="170"/>
        <end position="190"/>
    </location>
</feature>
<evidence type="ECO:0000256" key="1">
    <source>
        <dbReference type="ARBA" id="ARBA00004141"/>
    </source>
</evidence>
<name>A0ABQ7JC76_9APIC</name>
<comment type="caution">
    <text evidence="9">The sequence shown here is derived from an EMBL/GenBank/DDBJ whole genome shotgun (WGS) entry which is preliminary data.</text>
</comment>
<organism evidence="9 10">
    <name type="scientific">Cardiosporidium cionae</name>
    <dbReference type="NCBI Taxonomy" id="476202"/>
    <lineage>
        <taxon>Eukaryota</taxon>
        <taxon>Sar</taxon>
        <taxon>Alveolata</taxon>
        <taxon>Apicomplexa</taxon>
        <taxon>Aconoidasida</taxon>
        <taxon>Nephromycida</taxon>
        <taxon>Cardiosporidium</taxon>
    </lineage>
</organism>
<keyword evidence="3" id="KW-0813">Transport</keyword>
<accession>A0ABQ7JC76</accession>
<feature type="transmembrane region" description="Helical" evidence="8">
    <location>
        <begin position="504"/>
        <end position="523"/>
    </location>
</feature>
<reference evidence="9 10" key="1">
    <citation type="journal article" date="2020" name="bioRxiv">
        <title>Metabolic contributions of an alphaproteobacterial endosymbiont in the apicomplexan Cardiosporidium cionae.</title>
        <authorList>
            <person name="Hunter E.S."/>
            <person name="Paight C.J."/>
            <person name="Lane C.E."/>
        </authorList>
    </citation>
    <scope>NUCLEOTIDE SEQUENCE [LARGE SCALE GENOMIC DNA]</scope>
    <source>
        <strain evidence="9">ESH_2018</strain>
    </source>
</reference>
<dbReference type="InterPro" id="IPR052599">
    <property type="entry name" value="SLC43A_AATransporter"/>
</dbReference>
<evidence type="ECO:0000256" key="8">
    <source>
        <dbReference type="SAM" id="Phobius"/>
    </source>
</evidence>
<gene>
    <name evidence="9" type="ORF">IE077_001821</name>
</gene>
<evidence type="ECO:0000256" key="5">
    <source>
        <dbReference type="ARBA" id="ARBA00022970"/>
    </source>
</evidence>